<organism evidence="3 4">
    <name type="scientific">Flaviramulus aquimarinus</name>
    <dbReference type="NCBI Taxonomy" id="1170456"/>
    <lineage>
        <taxon>Bacteria</taxon>
        <taxon>Pseudomonadati</taxon>
        <taxon>Bacteroidota</taxon>
        <taxon>Flavobacteriia</taxon>
        <taxon>Flavobacteriales</taxon>
        <taxon>Flavobacteriaceae</taxon>
        <taxon>Flaviramulus</taxon>
    </lineage>
</organism>
<dbReference type="InterPro" id="IPR049492">
    <property type="entry name" value="BD-FAE-like_dom"/>
</dbReference>
<evidence type="ECO:0000256" key="1">
    <source>
        <dbReference type="ARBA" id="ARBA00022801"/>
    </source>
</evidence>
<dbReference type="Proteomes" id="UP001500433">
    <property type="component" value="Unassembled WGS sequence"/>
</dbReference>
<dbReference type="Gene3D" id="3.40.50.1820">
    <property type="entry name" value="alpha/beta hydrolase"/>
    <property type="match status" value="1"/>
</dbReference>
<dbReference type="PANTHER" id="PTHR48081">
    <property type="entry name" value="AB HYDROLASE SUPERFAMILY PROTEIN C4A8.06C"/>
    <property type="match status" value="1"/>
</dbReference>
<dbReference type="PANTHER" id="PTHR48081:SF6">
    <property type="entry name" value="PEPTIDASE S9 PROLYL OLIGOPEPTIDASE CATALYTIC DOMAIN-CONTAINING PROTEIN"/>
    <property type="match status" value="1"/>
</dbReference>
<dbReference type="SUPFAM" id="SSF53474">
    <property type="entry name" value="alpha/beta-Hydrolases"/>
    <property type="match status" value="1"/>
</dbReference>
<sequence length="279" mass="31121">MFSQKKTTYTYAIKGLDSLKLDVYTPRKIKKKERLPAILWMHAGSFSSGKRDSSDEVKLMKYVSRKGYIGISMSYRLLRKGTETGFGCDCPKADKLETFKQATIDYLDAAKFIFNHNHQLQIDLTKVIAGGSSAGAEGILNAVYLKPFFIDDLAKYTNIKFAGVLAFSGALVNAEYITKTNAIPTVLFHGSDDTAVPYGSAPHHYCSPESPGYLLLDGSHTISKKLDDLGVSYYFNKVLGGGHELHQIPFDQLDIILQFFEKTVFDSETIQTKRTIIKN</sequence>
<reference evidence="4" key="1">
    <citation type="journal article" date="2019" name="Int. J. Syst. Evol. Microbiol.">
        <title>The Global Catalogue of Microorganisms (GCM) 10K type strain sequencing project: providing services to taxonomists for standard genome sequencing and annotation.</title>
        <authorList>
            <consortium name="The Broad Institute Genomics Platform"/>
            <consortium name="The Broad Institute Genome Sequencing Center for Infectious Disease"/>
            <person name="Wu L."/>
            <person name="Ma J."/>
        </authorList>
    </citation>
    <scope>NUCLEOTIDE SEQUENCE [LARGE SCALE GENOMIC DNA]</scope>
    <source>
        <strain evidence="4">JCM 18274</strain>
    </source>
</reference>
<dbReference type="EMBL" id="BAABJH010000002">
    <property type="protein sequence ID" value="GAA4895923.1"/>
    <property type="molecule type" value="Genomic_DNA"/>
</dbReference>
<evidence type="ECO:0000313" key="3">
    <source>
        <dbReference type="EMBL" id="GAA4895923.1"/>
    </source>
</evidence>
<keyword evidence="4" id="KW-1185">Reference proteome</keyword>
<accession>A0ABP9F8W4</accession>
<proteinExistence type="predicted"/>
<keyword evidence="1" id="KW-0378">Hydrolase</keyword>
<evidence type="ECO:0000259" key="2">
    <source>
        <dbReference type="Pfam" id="PF20434"/>
    </source>
</evidence>
<comment type="caution">
    <text evidence="3">The sequence shown here is derived from an EMBL/GenBank/DDBJ whole genome shotgun (WGS) entry which is preliminary data.</text>
</comment>
<feature type="domain" description="BD-FAE-like" evidence="2">
    <location>
        <begin position="21"/>
        <end position="137"/>
    </location>
</feature>
<evidence type="ECO:0000313" key="4">
    <source>
        <dbReference type="Proteomes" id="UP001500433"/>
    </source>
</evidence>
<name>A0ABP9F8W4_9FLAO</name>
<dbReference type="InterPro" id="IPR050300">
    <property type="entry name" value="GDXG_lipolytic_enzyme"/>
</dbReference>
<dbReference type="Pfam" id="PF20434">
    <property type="entry name" value="BD-FAE"/>
    <property type="match status" value="1"/>
</dbReference>
<gene>
    <name evidence="3" type="ORF">GCM10023311_20840</name>
</gene>
<dbReference type="InterPro" id="IPR029058">
    <property type="entry name" value="AB_hydrolase_fold"/>
</dbReference>
<protein>
    <recommendedName>
        <fullName evidence="2">BD-FAE-like domain-containing protein</fullName>
    </recommendedName>
</protein>